<reference evidence="2 3" key="1">
    <citation type="journal article" date="2015" name="Mol. Plant Microbe Interact.">
        <title>Genome, transcriptome, and functional analyses of Penicillium expansum provide new insights into secondary metabolism and pathogenicity.</title>
        <authorList>
            <person name="Ballester A.R."/>
            <person name="Marcet-Houben M."/>
            <person name="Levin E."/>
            <person name="Sela N."/>
            <person name="Selma-Lazaro C."/>
            <person name="Carmona L."/>
            <person name="Wisniewski M."/>
            <person name="Droby S."/>
            <person name="Gonzalez-Candelas L."/>
            <person name="Gabaldon T."/>
        </authorList>
    </citation>
    <scope>NUCLEOTIDE SEQUENCE [LARGE SCALE GENOMIC DNA]</scope>
    <source>
        <strain evidence="2 3">MD-8</strain>
    </source>
</reference>
<keyword evidence="3" id="KW-1185">Reference proteome</keyword>
<dbReference type="PhylomeDB" id="A0A0A2IYW8"/>
<dbReference type="InterPro" id="IPR029044">
    <property type="entry name" value="Nucleotide-diphossugar_trans"/>
</dbReference>
<dbReference type="RefSeq" id="XP_016594794.1">
    <property type="nucleotide sequence ID" value="XM_016743729.1"/>
</dbReference>
<dbReference type="EMBL" id="JQFZ01000275">
    <property type="protein sequence ID" value="KGO51996.1"/>
    <property type="molecule type" value="Genomic_DNA"/>
</dbReference>
<evidence type="ECO:0000313" key="3">
    <source>
        <dbReference type="Proteomes" id="UP000030143"/>
    </source>
</evidence>
<proteinExistence type="predicted"/>
<dbReference type="GeneID" id="27679149"/>
<evidence type="ECO:0000256" key="1">
    <source>
        <dbReference type="SAM" id="Phobius"/>
    </source>
</evidence>
<dbReference type="Proteomes" id="UP000030143">
    <property type="component" value="Unassembled WGS sequence"/>
</dbReference>
<dbReference type="SUPFAM" id="SSF53448">
    <property type="entry name" value="Nucleotide-diphospho-sugar transferases"/>
    <property type="match status" value="1"/>
</dbReference>
<protein>
    <recommendedName>
        <fullName evidence="4">Glycosyl transferase, family 8</fullName>
    </recommendedName>
</protein>
<dbReference type="HOGENOM" id="CLU_034860_1_0_1"/>
<feature type="transmembrane region" description="Helical" evidence="1">
    <location>
        <begin position="7"/>
        <end position="28"/>
    </location>
</feature>
<accession>A0A0A2IYW8</accession>
<organism evidence="2 3">
    <name type="scientific">Penicillium expansum</name>
    <name type="common">Blue mold rot fungus</name>
    <dbReference type="NCBI Taxonomy" id="27334"/>
    <lineage>
        <taxon>Eukaryota</taxon>
        <taxon>Fungi</taxon>
        <taxon>Dikarya</taxon>
        <taxon>Ascomycota</taxon>
        <taxon>Pezizomycotina</taxon>
        <taxon>Eurotiomycetes</taxon>
        <taxon>Eurotiomycetidae</taxon>
        <taxon>Eurotiales</taxon>
        <taxon>Aspergillaceae</taxon>
        <taxon>Penicillium</taxon>
    </lineage>
</organism>
<dbReference type="Gene3D" id="3.90.550.10">
    <property type="entry name" value="Spore Coat Polysaccharide Biosynthesis Protein SpsA, Chain A"/>
    <property type="match status" value="1"/>
</dbReference>
<evidence type="ECO:0000313" key="2">
    <source>
        <dbReference type="EMBL" id="KGO51996.1"/>
    </source>
</evidence>
<keyword evidence="1" id="KW-0472">Membrane</keyword>
<keyword evidence="1" id="KW-0812">Transmembrane</keyword>
<dbReference type="PANTHER" id="PTHR11183">
    <property type="entry name" value="GLYCOGENIN SUBFAMILY MEMBER"/>
    <property type="match status" value="1"/>
</dbReference>
<comment type="caution">
    <text evidence="2">The sequence shown here is derived from an EMBL/GenBank/DDBJ whole genome shotgun (WGS) entry which is preliminary data.</text>
</comment>
<dbReference type="OrthoDB" id="2014201at2759"/>
<gene>
    <name evidence="2" type="ORF">PEX2_064580</name>
</gene>
<dbReference type="AlphaFoldDB" id="A0A0A2IYW8"/>
<dbReference type="InterPro" id="IPR050587">
    <property type="entry name" value="GNT1/Glycosyltrans_8"/>
</dbReference>
<name>A0A0A2IYW8_PENEN</name>
<dbReference type="STRING" id="27334.A0A0A2IYW8"/>
<evidence type="ECO:0008006" key="4">
    <source>
        <dbReference type="Google" id="ProtNLM"/>
    </source>
</evidence>
<dbReference type="VEuPathDB" id="FungiDB:PEXP_013650"/>
<sequence>MLQSSPRALRAIIAIVILFVIVESLLILTDKPTVVYFPGHHGGQAEVGVVNWSRFAYTQYVTNTAYLCNSVMLFETLHRLNSKPDRVMMYPSEFPLDGNNTEPESRLLRKARDEYNVKLVPIKVQSRGSPRDTWAASFTKLLAFNQTQYQRVLNLDSDSTVLQSLDELFLMPPCPLGLPRAYWLDPNERVQTSSLLLIQPSHFEFDRITTAINNASPSEHDMEIVNTLYKDSALIIPHRPWTLLTGEFRGENHTTYLGNDQEVWNPDEVASEAKFLHFSDWPVPKPWIEAPQEIIEKEQPRCRFNAKSGQKDDCRNRDYWLGFYADFAKRRADVCGYDT</sequence>
<keyword evidence="1" id="KW-1133">Transmembrane helix</keyword>